<gene>
    <name evidence="3" type="ORF">KC19_4G165300</name>
</gene>
<dbReference type="PANTHER" id="PTHR31374">
    <property type="entry name" value="AUXIN-INDUCED PROTEIN-LIKE-RELATED"/>
    <property type="match status" value="1"/>
</dbReference>
<dbReference type="PANTHER" id="PTHR31374:SF32">
    <property type="entry name" value="SAUR FAMILY PROTEIN"/>
    <property type="match status" value="1"/>
</dbReference>
<dbReference type="GO" id="GO:0009733">
    <property type="term" value="P:response to auxin"/>
    <property type="evidence" value="ECO:0007669"/>
    <property type="project" value="InterPro"/>
</dbReference>
<evidence type="ECO:0000313" key="3">
    <source>
        <dbReference type="EMBL" id="KAG0580331.1"/>
    </source>
</evidence>
<protein>
    <submittedName>
        <fullName evidence="3">Uncharacterized protein</fullName>
    </submittedName>
</protein>
<keyword evidence="4" id="KW-1185">Reference proteome</keyword>
<evidence type="ECO:0000256" key="1">
    <source>
        <dbReference type="ARBA" id="ARBA00006974"/>
    </source>
</evidence>
<feature type="compositionally biased region" description="Low complexity" evidence="2">
    <location>
        <begin position="36"/>
        <end position="45"/>
    </location>
</feature>
<dbReference type="AlphaFoldDB" id="A0A8T0IBX4"/>
<sequence>MISGKKIGKLVQKYMRVEPVPGEALGKTRSMKRSSGRSSSVASRSSSRERGMGNSDCDYWDEDAPADVPEGCLAVYVGPEMRRFVIQTGLLYKRAFRELLRKSEEEYGFETAGGLRIACEAELFEKLLWQLETE</sequence>
<accession>A0A8T0IBX4</accession>
<evidence type="ECO:0000313" key="4">
    <source>
        <dbReference type="Proteomes" id="UP000822688"/>
    </source>
</evidence>
<dbReference type="Pfam" id="PF02519">
    <property type="entry name" value="Auxin_inducible"/>
    <property type="match status" value="1"/>
</dbReference>
<dbReference type="Proteomes" id="UP000822688">
    <property type="component" value="Chromosome 4"/>
</dbReference>
<dbReference type="EMBL" id="CM026424">
    <property type="protein sequence ID" value="KAG0580331.1"/>
    <property type="molecule type" value="Genomic_DNA"/>
</dbReference>
<reference evidence="3" key="1">
    <citation type="submission" date="2020-06" db="EMBL/GenBank/DDBJ databases">
        <title>WGS assembly of Ceratodon purpureus strain R40.</title>
        <authorList>
            <person name="Carey S.B."/>
            <person name="Jenkins J."/>
            <person name="Shu S."/>
            <person name="Lovell J.T."/>
            <person name="Sreedasyam A."/>
            <person name="Maumus F."/>
            <person name="Tiley G.P."/>
            <person name="Fernandez-Pozo N."/>
            <person name="Barry K."/>
            <person name="Chen C."/>
            <person name="Wang M."/>
            <person name="Lipzen A."/>
            <person name="Daum C."/>
            <person name="Saski C.A."/>
            <person name="Payton A.C."/>
            <person name="Mcbreen J.C."/>
            <person name="Conrad R.E."/>
            <person name="Kollar L.M."/>
            <person name="Olsson S."/>
            <person name="Huttunen S."/>
            <person name="Landis J.B."/>
            <person name="Wickett N.J."/>
            <person name="Johnson M.G."/>
            <person name="Rensing S.A."/>
            <person name="Grimwood J."/>
            <person name="Schmutz J."/>
            <person name="Mcdaniel S.F."/>
        </authorList>
    </citation>
    <scope>NUCLEOTIDE SEQUENCE</scope>
    <source>
        <strain evidence="3">R40</strain>
    </source>
</reference>
<comment type="caution">
    <text evidence="3">The sequence shown here is derived from an EMBL/GenBank/DDBJ whole genome shotgun (WGS) entry which is preliminary data.</text>
</comment>
<proteinExistence type="inferred from homology"/>
<evidence type="ECO:0000256" key="2">
    <source>
        <dbReference type="SAM" id="MobiDB-lite"/>
    </source>
</evidence>
<name>A0A8T0IBX4_CERPU</name>
<organism evidence="3 4">
    <name type="scientific">Ceratodon purpureus</name>
    <name type="common">Fire moss</name>
    <name type="synonym">Dicranum purpureum</name>
    <dbReference type="NCBI Taxonomy" id="3225"/>
    <lineage>
        <taxon>Eukaryota</taxon>
        <taxon>Viridiplantae</taxon>
        <taxon>Streptophyta</taxon>
        <taxon>Embryophyta</taxon>
        <taxon>Bryophyta</taxon>
        <taxon>Bryophytina</taxon>
        <taxon>Bryopsida</taxon>
        <taxon>Dicranidae</taxon>
        <taxon>Pseudoditrichales</taxon>
        <taxon>Ditrichaceae</taxon>
        <taxon>Ceratodon</taxon>
    </lineage>
</organism>
<comment type="similarity">
    <text evidence="1">Belongs to the ARG7 family.</text>
</comment>
<dbReference type="InterPro" id="IPR003676">
    <property type="entry name" value="SAUR_fam"/>
</dbReference>
<feature type="region of interest" description="Disordered" evidence="2">
    <location>
        <begin position="21"/>
        <end position="58"/>
    </location>
</feature>